<dbReference type="GO" id="GO:0019344">
    <property type="term" value="P:cysteine biosynthetic process"/>
    <property type="evidence" value="ECO:0007669"/>
    <property type="project" value="TreeGrafter"/>
</dbReference>
<sequence length="267" mass="28623">MVRRAVREFLAGLGHLGEGLRLWITAPKLMFIGAVPAVIVAIALGAVLVWLGFSVQGVVGWGTPYAEGWDPPWRDAFRGLLAVTIMLGGIVLGVVCFTVLTLMVGAPFYDRIRLEVDRRAGAPPTPPQRGAWHEFWRMLRDGVRTVLPAILVGALLLPLGFVPVIGQAAVAVLSAVFGGWFVAVELTGSAGDARGLTLTQRRRILRAWLPRTLGLGLGVYLLFLLPFGPVFAMPAAVAGATLLLRAVRDEPVAMPRPSTTQSRPPKA</sequence>
<evidence type="ECO:0008006" key="13">
    <source>
        <dbReference type="Google" id="ProtNLM"/>
    </source>
</evidence>
<evidence type="ECO:0000256" key="8">
    <source>
        <dbReference type="ARBA" id="ARBA00023032"/>
    </source>
</evidence>
<accession>A0A2W5SVB6</accession>
<evidence type="ECO:0000256" key="2">
    <source>
        <dbReference type="ARBA" id="ARBA00022448"/>
    </source>
</evidence>
<feature type="transmembrane region" description="Helical" evidence="10">
    <location>
        <begin position="80"/>
        <end position="109"/>
    </location>
</feature>
<keyword evidence="2" id="KW-0813">Transport</keyword>
<reference evidence="11 12" key="1">
    <citation type="submission" date="2017-08" db="EMBL/GenBank/DDBJ databases">
        <title>Infants hospitalized years apart are colonized by the same room-sourced microbial strains.</title>
        <authorList>
            <person name="Brooks B."/>
            <person name="Olm M.R."/>
            <person name="Firek B.A."/>
            <person name="Baker R."/>
            <person name="Thomas B.C."/>
            <person name="Morowitz M.J."/>
            <person name="Banfield J.F."/>
        </authorList>
    </citation>
    <scope>NUCLEOTIDE SEQUENCE [LARGE SCALE GENOMIC DNA]</scope>
    <source>
        <strain evidence="11">S2_003_000_R2_14</strain>
    </source>
</reference>
<evidence type="ECO:0000256" key="10">
    <source>
        <dbReference type="SAM" id="Phobius"/>
    </source>
</evidence>
<keyword evidence="7 10" id="KW-1133">Transmembrane helix</keyword>
<keyword evidence="4" id="KW-0997">Cell inner membrane</keyword>
<evidence type="ECO:0000313" key="11">
    <source>
        <dbReference type="EMBL" id="PZR03375.1"/>
    </source>
</evidence>
<organism evidence="11 12">
    <name type="scientific">Archangium gephyra</name>
    <dbReference type="NCBI Taxonomy" id="48"/>
    <lineage>
        <taxon>Bacteria</taxon>
        <taxon>Pseudomonadati</taxon>
        <taxon>Myxococcota</taxon>
        <taxon>Myxococcia</taxon>
        <taxon>Myxococcales</taxon>
        <taxon>Cystobacterineae</taxon>
        <taxon>Archangiaceae</taxon>
        <taxon>Archangium</taxon>
    </lineage>
</organism>
<evidence type="ECO:0000256" key="7">
    <source>
        <dbReference type="ARBA" id="ARBA00022989"/>
    </source>
</evidence>
<protein>
    <recommendedName>
        <fullName evidence="13">CysZ protein</fullName>
    </recommendedName>
</protein>
<feature type="transmembrane region" description="Helical" evidence="10">
    <location>
        <begin position="29"/>
        <end position="53"/>
    </location>
</feature>
<keyword evidence="5" id="KW-0028">Amino-acid biosynthesis</keyword>
<keyword evidence="6 10" id="KW-0812">Transmembrane</keyword>
<proteinExistence type="predicted"/>
<keyword evidence="3" id="KW-1003">Cell membrane</keyword>
<keyword evidence="8" id="KW-0764">Sulfate transport</keyword>
<evidence type="ECO:0000256" key="6">
    <source>
        <dbReference type="ARBA" id="ARBA00022692"/>
    </source>
</evidence>
<dbReference type="GO" id="GO:0009675">
    <property type="term" value="F:high-affinity sulfate:proton symporter activity"/>
    <property type="evidence" value="ECO:0007669"/>
    <property type="project" value="TreeGrafter"/>
</dbReference>
<feature type="transmembrane region" description="Helical" evidence="10">
    <location>
        <begin position="168"/>
        <end position="187"/>
    </location>
</feature>
<feature type="transmembrane region" description="Helical" evidence="10">
    <location>
        <begin position="145"/>
        <end position="162"/>
    </location>
</feature>
<evidence type="ECO:0000256" key="9">
    <source>
        <dbReference type="ARBA" id="ARBA00023136"/>
    </source>
</evidence>
<keyword evidence="9 10" id="KW-0472">Membrane</keyword>
<name>A0A2W5SVB6_9BACT</name>
<dbReference type="Proteomes" id="UP000249061">
    <property type="component" value="Unassembled WGS sequence"/>
</dbReference>
<dbReference type="InterPro" id="IPR059112">
    <property type="entry name" value="CysZ/EI24"/>
</dbReference>
<dbReference type="PANTHER" id="PTHR37468:SF1">
    <property type="entry name" value="SULFATE TRANSPORTER CYSZ"/>
    <property type="match status" value="1"/>
</dbReference>
<dbReference type="GO" id="GO:0005886">
    <property type="term" value="C:plasma membrane"/>
    <property type="evidence" value="ECO:0007669"/>
    <property type="project" value="TreeGrafter"/>
</dbReference>
<comment type="caution">
    <text evidence="11">The sequence shown here is derived from an EMBL/GenBank/DDBJ whole genome shotgun (WGS) entry which is preliminary data.</text>
</comment>
<evidence type="ECO:0000256" key="4">
    <source>
        <dbReference type="ARBA" id="ARBA00022519"/>
    </source>
</evidence>
<evidence type="ECO:0000256" key="5">
    <source>
        <dbReference type="ARBA" id="ARBA00022605"/>
    </source>
</evidence>
<dbReference type="AlphaFoldDB" id="A0A2W5SVB6"/>
<evidence type="ECO:0000313" key="12">
    <source>
        <dbReference type="Proteomes" id="UP000249061"/>
    </source>
</evidence>
<comment type="subcellular location">
    <subcellularLocation>
        <location evidence="1">Membrane</location>
        <topology evidence="1">Multi-pass membrane protein</topology>
    </subcellularLocation>
</comment>
<gene>
    <name evidence="11" type="ORF">DI536_36055</name>
</gene>
<evidence type="ECO:0000256" key="3">
    <source>
        <dbReference type="ARBA" id="ARBA00022475"/>
    </source>
</evidence>
<dbReference type="PANTHER" id="PTHR37468">
    <property type="entry name" value="SULFATE TRANSPORTER CYSZ"/>
    <property type="match status" value="1"/>
</dbReference>
<evidence type="ECO:0000256" key="1">
    <source>
        <dbReference type="ARBA" id="ARBA00004141"/>
    </source>
</evidence>
<dbReference type="Pfam" id="PF07264">
    <property type="entry name" value="EI24"/>
    <property type="match status" value="1"/>
</dbReference>
<dbReference type="InterPro" id="IPR050480">
    <property type="entry name" value="CysZ-like"/>
</dbReference>
<dbReference type="GO" id="GO:0000103">
    <property type="term" value="P:sulfate assimilation"/>
    <property type="evidence" value="ECO:0007669"/>
    <property type="project" value="TreeGrafter"/>
</dbReference>
<feature type="transmembrane region" description="Helical" evidence="10">
    <location>
        <begin position="208"/>
        <end position="225"/>
    </location>
</feature>
<dbReference type="EMBL" id="QFQP01000094">
    <property type="protein sequence ID" value="PZR03375.1"/>
    <property type="molecule type" value="Genomic_DNA"/>
</dbReference>